<dbReference type="InterPro" id="IPR002891">
    <property type="entry name" value="APS"/>
</dbReference>
<sequence length="324" mass="35952">MLTSLLQLLSLIQPSTNRERARIRDHHFALSETCVFCVAEFSFTLSTTRGECETVLHPSLSLSPFASSSSSSSSSSPHSLKMGSLSPLHNSENLRSSNEPVPSKRVRIMNSTICKDVVFQEHKVSREERASCLGQPKFRGCTVWFTGLSGAGKTTISFAVEKKLLQIGVQTYGLDGDNVRHGLCKNLGFSAEDREENIRRVAEMAKLMADAGNVALASFISPYKKGRDEAKNVHKKDGIPFFEIYVNTSLEICEMRDPKKLYKRARAGELSQFTGIDSAYEIPEKPDMVVNAGLDSEEECVRKVLDFLNKKGILTDDTFEKAVK</sequence>
<dbReference type="GO" id="GO:0005524">
    <property type="term" value="F:ATP binding"/>
    <property type="evidence" value="ECO:0007669"/>
    <property type="project" value="UniProtKB-KW"/>
</dbReference>
<feature type="domain" description="APS kinase" evidence="8">
    <location>
        <begin position="139"/>
        <end position="291"/>
    </location>
</feature>
<evidence type="ECO:0000259" key="8">
    <source>
        <dbReference type="Pfam" id="PF01583"/>
    </source>
</evidence>
<proteinExistence type="inferred from homology"/>
<evidence type="ECO:0000313" key="9">
    <source>
        <dbReference type="EMBL" id="TMS39750.1"/>
    </source>
</evidence>
<dbReference type="NCBIfam" id="TIGR00455">
    <property type="entry name" value="apsK"/>
    <property type="match status" value="1"/>
</dbReference>
<reference evidence="9" key="3">
    <citation type="journal article" date="2019" name="G3 (Bethesda)">
        <title>Hybrid Assembly of the Genome of the Entomopathogenic Nematode Steinernema carpocapsae Identifies the X-Chromosome.</title>
        <authorList>
            <person name="Serra L."/>
            <person name="Macchietto M."/>
            <person name="Macias-Munoz A."/>
            <person name="McGill C.J."/>
            <person name="Rodriguez I.M."/>
            <person name="Rodriguez B."/>
            <person name="Murad R."/>
            <person name="Mortazavi A."/>
        </authorList>
    </citation>
    <scope>NUCLEOTIDE SEQUENCE [LARGE SCALE GENOMIC DNA]</scope>
    <source>
        <strain evidence="9">ALL</strain>
    </source>
</reference>
<feature type="region of interest" description="Disordered" evidence="7">
    <location>
        <begin position="63"/>
        <end position="102"/>
    </location>
</feature>
<dbReference type="GO" id="GO:0000103">
    <property type="term" value="P:sulfate assimilation"/>
    <property type="evidence" value="ECO:0007669"/>
    <property type="project" value="InterPro"/>
</dbReference>
<evidence type="ECO:0000256" key="1">
    <source>
        <dbReference type="ARBA" id="ARBA00012121"/>
    </source>
</evidence>
<dbReference type="STRING" id="34508.A0A4U8V1G5"/>
<evidence type="ECO:0000256" key="2">
    <source>
        <dbReference type="ARBA" id="ARBA00022679"/>
    </source>
</evidence>
<reference evidence="9" key="2">
    <citation type="journal article" date="2015" name="Genome Biol.">
        <title>Comparative genomics of Steinernema reveals deeply conserved gene regulatory networks.</title>
        <authorList>
            <person name="Dillman A.R."/>
            <person name="Macchietto M."/>
            <person name="Porter C.F."/>
            <person name="Rogers A."/>
            <person name="Williams B."/>
            <person name="Antoshechkin I."/>
            <person name="Lee M.M."/>
            <person name="Goodwin Z."/>
            <person name="Lu X."/>
            <person name="Lewis E.E."/>
            <person name="Goodrich-Blair H."/>
            <person name="Stock S.P."/>
            <person name="Adams B.J."/>
            <person name="Sternberg P.W."/>
            <person name="Mortazavi A."/>
        </authorList>
    </citation>
    <scope>NUCLEOTIDE SEQUENCE [LARGE SCALE GENOMIC DNA]</scope>
    <source>
        <strain evidence="9">ALL</strain>
    </source>
</reference>
<gene>
    <name evidence="9" type="ORF">L596_006231</name>
</gene>
<dbReference type="InterPro" id="IPR059117">
    <property type="entry name" value="APS_kinase_dom"/>
</dbReference>
<protein>
    <recommendedName>
        <fullName evidence="1 6">Adenylyl-sulfate kinase</fullName>
        <ecNumber evidence="1 6">2.7.1.25</ecNumber>
    </recommendedName>
</protein>
<dbReference type="UniPathway" id="UPA00140">
    <property type="reaction ID" value="UER00205"/>
</dbReference>
<organism evidence="9">
    <name type="scientific">Steinernema carpocapsae</name>
    <name type="common">Entomopathogenic nematode</name>
    <dbReference type="NCBI Taxonomy" id="34508"/>
    <lineage>
        <taxon>Eukaryota</taxon>
        <taxon>Metazoa</taxon>
        <taxon>Ecdysozoa</taxon>
        <taxon>Nematoda</taxon>
        <taxon>Chromadorea</taxon>
        <taxon>Rhabditida</taxon>
        <taxon>Tylenchina</taxon>
        <taxon>Panagrolaimomorpha</taxon>
        <taxon>Strongyloidoidea</taxon>
        <taxon>Steinernematidae</taxon>
        <taxon>Steinernema</taxon>
    </lineage>
</organism>
<name>A0A4U8V1G5_STECR</name>
<dbReference type="OrthoDB" id="506431at2759"/>
<dbReference type="PANTHER" id="PTHR11055">
    <property type="entry name" value="BIFUNCTIONAL 3'-PHOSPHOADENOSINE 5'-PHOSPHOSULFATE SYNTHASE"/>
    <property type="match status" value="1"/>
</dbReference>
<comment type="catalytic activity">
    <reaction evidence="6">
        <text>adenosine 5'-phosphosulfate + ATP = 3'-phosphoadenylyl sulfate + ADP + H(+)</text>
        <dbReference type="Rhea" id="RHEA:24152"/>
        <dbReference type="ChEBI" id="CHEBI:15378"/>
        <dbReference type="ChEBI" id="CHEBI:30616"/>
        <dbReference type="ChEBI" id="CHEBI:58243"/>
        <dbReference type="ChEBI" id="CHEBI:58339"/>
        <dbReference type="ChEBI" id="CHEBI:456216"/>
        <dbReference type="EC" id="2.7.1.25"/>
    </reaction>
</comment>
<dbReference type="PANTHER" id="PTHR11055:SF1">
    <property type="entry name" value="PAPS SYNTHETASE, ISOFORM D"/>
    <property type="match status" value="1"/>
</dbReference>
<accession>A0A4U8V1G5</accession>
<evidence type="ECO:0000256" key="6">
    <source>
        <dbReference type="RuleBase" id="RU004347"/>
    </source>
</evidence>
<dbReference type="EMBL" id="AZBU02000001">
    <property type="protein sequence ID" value="TMS39750.1"/>
    <property type="molecule type" value="Genomic_DNA"/>
</dbReference>
<dbReference type="GO" id="GO:0050428">
    <property type="term" value="P:3'-phosphoadenosine 5'-phosphosulfate biosynthetic process"/>
    <property type="evidence" value="ECO:0007669"/>
    <property type="project" value="TreeGrafter"/>
</dbReference>
<reference evidence="9" key="1">
    <citation type="submission" date="2013-11" db="EMBL/GenBank/DDBJ databases">
        <authorList>
            <person name="Sternberg P."/>
            <person name="Dillman A."/>
            <person name="Macchietto M."/>
        </authorList>
    </citation>
    <scope>NUCLEOTIDE SEQUENCE</scope>
    <source>
        <strain evidence="9">ALL</strain>
    </source>
</reference>
<feature type="compositionally biased region" description="Polar residues" evidence="7">
    <location>
        <begin position="87"/>
        <end position="100"/>
    </location>
</feature>
<keyword evidence="4 6" id="KW-0418">Kinase</keyword>
<dbReference type="HAMAP" id="MF_00065">
    <property type="entry name" value="Adenylyl_sulf_kinase"/>
    <property type="match status" value="1"/>
</dbReference>
<evidence type="ECO:0000256" key="5">
    <source>
        <dbReference type="ARBA" id="ARBA00022840"/>
    </source>
</evidence>
<comment type="caution">
    <text evidence="9">The sequence shown here is derived from an EMBL/GenBank/DDBJ whole genome shotgun (WGS) entry which is preliminary data.</text>
</comment>
<comment type="function">
    <text evidence="6">Catalyzes the synthesis of activated sulfate.</text>
</comment>
<dbReference type="GO" id="GO:0070814">
    <property type="term" value="P:hydrogen sulfide biosynthetic process"/>
    <property type="evidence" value="ECO:0007669"/>
    <property type="project" value="UniProtKB-UniPathway"/>
</dbReference>
<dbReference type="Gene3D" id="3.40.50.300">
    <property type="entry name" value="P-loop containing nucleotide triphosphate hydrolases"/>
    <property type="match status" value="1"/>
</dbReference>
<comment type="pathway">
    <text evidence="6">Sulfur metabolism; hydrogen sulfide biosynthesis; sulfite from sulfate: step 2/3.</text>
</comment>
<evidence type="ECO:0000256" key="7">
    <source>
        <dbReference type="SAM" id="MobiDB-lite"/>
    </source>
</evidence>
<dbReference type="CDD" id="cd02027">
    <property type="entry name" value="APSK"/>
    <property type="match status" value="1"/>
</dbReference>
<comment type="similarity">
    <text evidence="6">Belongs to the APS kinase family.</text>
</comment>
<dbReference type="NCBIfam" id="NF003013">
    <property type="entry name" value="PRK03846.1"/>
    <property type="match status" value="1"/>
</dbReference>
<dbReference type="InterPro" id="IPR027417">
    <property type="entry name" value="P-loop_NTPase"/>
</dbReference>
<dbReference type="GO" id="GO:0004020">
    <property type="term" value="F:adenylylsulfate kinase activity"/>
    <property type="evidence" value="ECO:0007669"/>
    <property type="project" value="UniProtKB-EC"/>
</dbReference>
<evidence type="ECO:0000256" key="4">
    <source>
        <dbReference type="ARBA" id="ARBA00022777"/>
    </source>
</evidence>
<dbReference type="Pfam" id="PF01583">
    <property type="entry name" value="APS_kinase"/>
    <property type="match status" value="1"/>
</dbReference>
<keyword evidence="3 6" id="KW-0547">Nucleotide-binding</keyword>
<dbReference type="EC" id="2.7.1.25" evidence="1 6"/>
<dbReference type="FunFam" id="3.40.50.300:FF:000212">
    <property type="entry name" value="Adenylyl-sulfate kinase"/>
    <property type="match status" value="1"/>
</dbReference>
<dbReference type="SUPFAM" id="SSF52540">
    <property type="entry name" value="P-loop containing nucleoside triphosphate hydrolases"/>
    <property type="match status" value="1"/>
</dbReference>
<keyword evidence="2 6" id="KW-0808">Transferase</keyword>
<keyword evidence="5 6" id="KW-0067">ATP-binding</keyword>
<feature type="compositionally biased region" description="Low complexity" evidence="7">
    <location>
        <begin position="63"/>
        <end position="86"/>
    </location>
</feature>
<dbReference type="AlphaFoldDB" id="A0A4U8V1G5"/>
<evidence type="ECO:0000256" key="3">
    <source>
        <dbReference type="ARBA" id="ARBA00022741"/>
    </source>
</evidence>